<reference evidence="1 2" key="1">
    <citation type="journal article" date="2023" name="Elife">
        <title>Identification of key yeast species and microbe-microbe interactions impacting larval growth of Drosophila in the wild.</title>
        <authorList>
            <person name="Mure A."/>
            <person name="Sugiura Y."/>
            <person name="Maeda R."/>
            <person name="Honda K."/>
            <person name="Sakurai N."/>
            <person name="Takahashi Y."/>
            <person name="Watada M."/>
            <person name="Katoh T."/>
            <person name="Gotoh A."/>
            <person name="Gotoh Y."/>
            <person name="Taniguchi I."/>
            <person name="Nakamura K."/>
            <person name="Hayashi T."/>
            <person name="Katayama T."/>
            <person name="Uemura T."/>
            <person name="Hattori Y."/>
        </authorList>
    </citation>
    <scope>NUCLEOTIDE SEQUENCE [LARGE SCALE GENOMIC DNA]</scope>
    <source>
        <strain evidence="1 2">SC-9</strain>
    </source>
</reference>
<comment type="caution">
    <text evidence="1">The sequence shown here is derived from an EMBL/GenBank/DDBJ whole genome shotgun (WGS) entry which is preliminary data.</text>
</comment>
<dbReference type="GeneID" id="90075228"/>
<evidence type="ECO:0000313" key="1">
    <source>
        <dbReference type="EMBL" id="GMM37253.1"/>
    </source>
</evidence>
<name>A0AAV5QR24_9ASCO</name>
<protein>
    <submittedName>
        <fullName evidence="1">Uncharacterized protein</fullName>
    </submittedName>
</protein>
<dbReference type="EMBL" id="BTFZ01000011">
    <property type="protein sequence ID" value="GMM37253.1"/>
    <property type="molecule type" value="Genomic_DNA"/>
</dbReference>
<sequence length="111" mass="12961">MSDGVSPGIRATIREHLRNLWLNWVKNGRFYTALRDKTKNGMQKMHPRHIKEVLADIFNKAKNGIIKFVKKLLSSPMNFVRMLVAFMIGELVESKELHNKLMTHFTKKRIA</sequence>
<evidence type="ECO:0000313" key="2">
    <source>
        <dbReference type="Proteomes" id="UP001360560"/>
    </source>
</evidence>
<keyword evidence="2" id="KW-1185">Reference proteome</keyword>
<organism evidence="1 2">
    <name type="scientific">Saccharomycopsis crataegensis</name>
    <dbReference type="NCBI Taxonomy" id="43959"/>
    <lineage>
        <taxon>Eukaryota</taxon>
        <taxon>Fungi</taxon>
        <taxon>Dikarya</taxon>
        <taxon>Ascomycota</taxon>
        <taxon>Saccharomycotina</taxon>
        <taxon>Saccharomycetes</taxon>
        <taxon>Saccharomycopsidaceae</taxon>
        <taxon>Saccharomycopsis</taxon>
    </lineage>
</organism>
<proteinExistence type="predicted"/>
<dbReference type="AlphaFoldDB" id="A0AAV5QR24"/>
<accession>A0AAV5QR24</accession>
<gene>
    <name evidence="1" type="ORF">DASC09_045780</name>
</gene>
<dbReference type="RefSeq" id="XP_064854249.1">
    <property type="nucleotide sequence ID" value="XM_064998177.1"/>
</dbReference>
<dbReference type="Proteomes" id="UP001360560">
    <property type="component" value="Unassembled WGS sequence"/>
</dbReference>